<keyword evidence="2" id="KW-1185">Reference proteome</keyword>
<dbReference type="PANTHER" id="PTHR40590:SF1">
    <property type="entry name" value="CYTOPLASMIC PROTEIN"/>
    <property type="match status" value="1"/>
</dbReference>
<dbReference type="InterPro" id="IPR047111">
    <property type="entry name" value="YbaP-like"/>
</dbReference>
<reference evidence="1 2" key="1">
    <citation type="submission" date="2018-12" db="EMBL/GenBank/DDBJ databases">
        <title>Mesorhizobium carbonis sp. nov., isolated from coal mine water.</title>
        <authorList>
            <person name="Xin W."/>
            <person name="Xu Z."/>
            <person name="Xiang F."/>
            <person name="Zhang J."/>
            <person name="Xi L."/>
            <person name="Liu J."/>
        </authorList>
    </citation>
    <scope>NUCLEOTIDE SEQUENCE [LARGE SCALE GENOMIC DNA]</scope>
    <source>
        <strain evidence="1 2">B2.3</strain>
    </source>
</reference>
<proteinExistence type="predicted"/>
<dbReference type="Pfam" id="PF01963">
    <property type="entry name" value="TraB_PrgY_gumN"/>
    <property type="match status" value="1"/>
</dbReference>
<name>A0A3S0AC81_9HYPH</name>
<accession>A0A3S0AC81</accession>
<sequence length="352" mass="38014">MNRPPFSFDVAARLALRLLAAANVLLALGLLATLLLISQARAEVAACTGTDLLAQIEAEDPDTFARLRAEASAVSNGSNLLWKVEKPGVEPSWLFGTMHLTDPRVTDLPDAARSAYHGARTVVIETTDILDQAKMMAAMVERPDLMMYTDGTTLTSSLPADKVRIIEDALAARGVPPASVSKMKPWMLAAALAIPACETARQAAGLRILDVKLAQDARTDGKPVEGLETMIGQLEAMASLPLEFHIDGLIATLDLGDRMADIFETMVILYHREEIGMIWPLFRAVLPEEDASGYEAFETVMIDTRNETMRRNAMPFLDAGGAFIAVGALHLPGERGLVAMLRASGYAVSPMR</sequence>
<comment type="caution">
    <text evidence="1">The sequence shown here is derived from an EMBL/GenBank/DDBJ whole genome shotgun (WGS) entry which is preliminary data.</text>
</comment>
<dbReference type="PANTHER" id="PTHR40590">
    <property type="entry name" value="CYTOPLASMIC PROTEIN-RELATED"/>
    <property type="match status" value="1"/>
</dbReference>
<dbReference type="RefSeq" id="WP_126697655.1">
    <property type="nucleotide sequence ID" value="NZ_RWKW01000002.1"/>
</dbReference>
<dbReference type="OrthoDB" id="9806326at2"/>
<evidence type="ECO:0000313" key="1">
    <source>
        <dbReference type="EMBL" id="RST88381.1"/>
    </source>
</evidence>
<dbReference type="AlphaFoldDB" id="A0A3S0AC81"/>
<gene>
    <name evidence="1" type="ORF">EJC49_01405</name>
</gene>
<dbReference type="Proteomes" id="UP000278398">
    <property type="component" value="Unassembled WGS sequence"/>
</dbReference>
<dbReference type="EMBL" id="RWKW01000002">
    <property type="protein sequence ID" value="RST88381.1"/>
    <property type="molecule type" value="Genomic_DNA"/>
</dbReference>
<organism evidence="1 2">
    <name type="scientific">Aquibium carbonis</name>
    <dbReference type="NCBI Taxonomy" id="2495581"/>
    <lineage>
        <taxon>Bacteria</taxon>
        <taxon>Pseudomonadati</taxon>
        <taxon>Pseudomonadota</taxon>
        <taxon>Alphaproteobacteria</taxon>
        <taxon>Hyphomicrobiales</taxon>
        <taxon>Phyllobacteriaceae</taxon>
        <taxon>Aquibium</taxon>
    </lineage>
</organism>
<dbReference type="InterPro" id="IPR002816">
    <property type="entry name" value="TraB/PrgY/GumN_fam"/>
</dbReference>
<dbReference type="CDD" id="cd14789">
    <property type="entry name" value="Tiki"/>
    <property type="match status" value="1"/>
</dbReference>
<protein>
    <submittedName>
        <fullName evidence="1">Polysaccharide biosynthesis protein GumN</fullName>
    </submittedName>
</protein>
<evidence type="ECO:0000313" key="2">
    <source>
        <dbReference type="Proteomes" id="UP000278398"/>
    </source>
</evidence>